<dbReference type="EMBL" id="VXRG01000167">
    <property type="protein sequence ID" value="MXY95654.1"/>
    <property type="molecule type" value="Genomic_DNA"/>
</dbReference>
<dbReference type="InterPro" id="IPR053714">
    <property type="entry name" value="Iso_Racemase_Enz_sf"/>
</dbReference>
<dbReference type="GO" id="GO:0047661">
    <property type="term" value="F:amino-acid racemase activity"/>
    <property type="evidence" value="ECO:0007669"/>
    <property type="project" value="InterPro"/>
</dbReference>
<evidence type="ECO:0008006" key="3">
    <source>
        <dbReference type="Google" id="ProtNLM"/>
    </source>
</evidence>
<organism evidence="2">
    <name type="scientific">Caldilineaceae bacterium SB0664_bin_27</name>
    <dbReference type="NCBI Taxonomy" id="2605260"/>
    <lineage>
        <taxon>Bacteria</taxon>
        <taxon>Bacillati</taxon>
        <taxon>Chloroflexota</taxon>
        <taxon>Caldilineae</taxon>
        <taxon>Caldilineales</taxon>
        <taxon>Caldilineaceae</taxon>
    </lineage>
</organism>
<comment type="caution">
    <text evidence="2">The sequence shown here is derived from an EMBL/GenBank/DDBJ whole genome shotgun (WGS) entry which is preliminary data.</text>
</comment>
<dbReference type="AlphaFoldDB" id="A0A6B0YX42"/>
<name>A0A6B0YX42_9CHLR</name>
<protein>
    <recommendedName>
        <fullName evidence="3">Hydantoin racemase</fullName>
    </recommendedName>
</protein>
<evidence type="ECO:0000256" key="1">
    <source>
        <dbReference type="ARBA" id="ARBA00038414"/>
    </source>
</evidence>
<dbReference type="Pfam" id="PF01177">
    <property type="entry name" value="Asp_Glu_race"/>
    <property type="match status" value="1"/>
</dbReference>
<dbReference type="Gene3D" id="3.40.50.12500">
    <property type="match status" value="1"/>
</dbReference>
<comment type="similarity">
    <text evidence="1">Belongs to the HyuE racemase family.</text>
</comment>
<gene>
    <name evidence="2" type="ORF">F4Y42_19630</name>
</gene>
<evidence type="ECO:0000313" key="2">
    <source>
        <dbReference type="EMBL" id="MXY95654.1"/>
    </source>
</evidence>
<dbReference type="InterPro" id="IPR015942">
    <property type="entry name" value="Asp/Glu/hydantoin_racemase"/>
</dbReference>
<reference evidence="2" key="1">
    <citation type="submission" date="2019-09" db="EMBL/GenBank/DDBJ databases">
        <title>Characterisation of the sponge microbiome using genome-centric metagenomics.</title>
        <authorList>
            <person name="Engelberts J.P."/>
            <person name="Robbins S.J."/>
            <person name="De Goeij J.M."/>
            <person name="Aranda M."/>
            <person name="Bell S.C."/>
            <person name="Webster N.S."/>
        </authorList>
    </citation>
    <scope>NUCLEOTIDE SEQUENCE</scope>
    <source>
        <strain evidence="2">SB0664_bin_27</strain>
    </source>
</reference>
<accession>A0A6B0YX42</accession>
<proteinExistence type="inferred from homology"/>
<sequence length="264" mass="29309">MTTRILYINPLGTDMYDEYTYNILQPAACPDTELVVRSLRDVPKTPYLPPAAYFTNQLLHAVTEGEKEGFDGISIGCCADPGVEDAKRLVNIPVSGPFEALAHTAPALGQVTIIAGRKNGSSWNHLVHRYNMAPWLASVREAHFAHPDPDMAMRLFEQDESELRRIVVAEMDRAAREDGVEQARLALEEDGASAVFFACTLWSGLLEPVARAVPVTVLDPMITALKYIEMVAATRKYYNEYQLQLSFTRHARFPVSAEAVPSLN</sequence>